<dbReference type="SFLD" id="SFLDG01151">
    <property type="entry name" value="Main.2:_Nu-like"/>
    <property type="match status" value="1"/>
</dbReference>
<dbReference type="Gene3D" id="3.40.30.10">
    <property type="entry name" value="Glutaredoxin"/>
    <property type="match status" value="1"/>
</dbReference>
<dbReference type="PANTHER" id="PTHR44051:SF2">
    <property type="entry name" value="HYPOTHETICAL GLUTATHIONE S-TRANSFERASE LIKE PROTEIN"/>
    <property type="match status" value="1"/>
</dbReference>
<dbReference type="InterPro" id="IPR004046">
    <property type="entry name" value="GST_C"/>
</dbReference>
<evidence type="ECO:0000259" key="2">
    <source>
        <dbReference type="PROSITE" id="PS50404"/>
    </source>
</evidence>
<reference evidence="4 5" key="1">
    <citation type="submission" date="2019-10" db="EMBL/GenBank/DDBJ databases">
        <title>Rubrobacter sp nov SCSIO 52915 isolated from a deep-sea sediment in the South China Sea.</title>
        <authorList>
            <person name="Chen R.W."/>
        </authorList>
    </citation>
    <scope>NUCLEOTIDE SEQUENCE [LARGE SCALE GENOMIC DNA]</scope>
    <source>
        <strain evidence="4 5">SCSIO 52915</strain>
    </source>
</reference>
<feature type="domain" description="GST N-terminal" evidence="2">
    <location>
        <begin position="1"/>
        <end position="83"/>
    </location>
</feature>
<dbReference type="CDD" id="cd03056">
    <property type="entry name" value="GST_N_4"/>
    <property type="match status" value="1"/>
</dbReference>
<feature type="domain" description="GST C-terminal" evidence="3">
    <location>
        <begin position="85"/>
        <end position="199"/>
    </location>
</feature>
<dbReference type="SUPFAM" id="SSF52833">
    <property type="entry name" value="Thioredoxin-like"/>
    <property type="match status" value="1"/>
</dbReference>
<evidence type="ECO:0000259" key="3">
    <source>
        <dbReference type="PROSITE" id="PS50405"/>
    </source>
</evidence>
<dbReference type="InterPro" id="IPR010987">
    <property type="entry name" value="Glutathione-S-Trfase_C-like"/>
</dbReference>
<dbReference type="InterPro" id="IPR036249">
    <property type="entry name" value="Thioredoxin-like_sf"/>
</dbReference>
<dbReference type="Proteomes" id="UP000502706">
    <property type="component" value="Chromosome"/>
</dbReference>
<dbReference type="Gene3D" id="1.20.1050.10">
    <property type="match status" value="1"/>
</dbReference>
<dbReference type="InterPro" id="IPR040079">
    <property type="entry name" value="Glutathione_S-Trfase"/>
</dbReference>
<sequence length="199" mass="22582">MIRLHDNLSSGNGYKVRLLLAQLGVAYERIEYDIDRGETRTPEFLRGINANGRVPVLETEGGEFLPESNAIIFFLAEGTSYLPDDPMGRARVLSWLFFEQYSHEPNVATPRFWATHGIEMTEERRISLRQKRELGRAALGVMEGHLAENDFFVGGRYTIADVALYAYTHVAPEGGFDLEPYPFVRAWIRRVASQPGYVP</sequence>
<name>A0A6G8PVH4_9ACTN</name>
<dbReference type="EMBL" id="CP045121">
    <property type="protein sequence ID" value="QIN78185.1"/>
    <property type="molecule type" value="Genomic_DNA"/>
</dbReference>
<protein>
    <submittedName>
        <fullName evidence="4">Glutathione S-transferase family protein</fullName>
    </submittedName>
</protein>
<accession>A0A6G8PVH4</accession>
<dbReference type="InterPro" id="IPR004045">
    <property type="entry name" value="Glutathione_S-Trfase_N"/>
</dbReference>
<dbReference type="Pfam" id="PF02798">
    <property type="entry name" value="GST_N"/>
    <property type="match status" value="1"/>
</dbReference>
<dbReference type="Pfam" id="PF00043">
    <property type="entry name" value="GST_C"/>
    <property type="match status" value="1"/>
</dbReference>
<dbReference type="RefSeq" id="WP_166395861.1">
    <property type="nucleotide sequence ID" value="NZ_CP045121.1"/>
</dbReference>
<gene>
    <name evidence="4" type="ORF">GBA65_06295</name>
</gene>
<dbReference type="SFLD" id="SFLDG00358">
    <property type="entry name" value="Main_(cytGST)"/>
    <property type="match status" value="1"/>
</dbReference>
<dbReference type="AlphaFoldDB" id="A0A6G8PVH4"/>
<dbReference type="PROSITE" id="PS50405">
    <property type="entry name" value="GST_CTER"/>
    <property type="match status" value="1"/>
</dbReference>
<evidence type="ECO:0000313" key="4">
    <source>
        <dbReference type="EMBL" id="QIN78185.1"/>
    </source>
</evidence>
<dbReference type="SFLD" id="SFLDS00019">
    <property type="entry name" value="Glutathione_Transferase_(cytos"/>
    <property type="match status" value="1"/>
</dbReference>
<dbReference type="GO" id="GO:0016740">
    <property type="term" value="F:transferase activity"/>
    <property type="evidence" value="ECO:0007669"/>
    <property type="project" value="UniProtKB-KW"/>
</dbReference>
<dbReference type="InterPro" id="IPR036282">
    <property type="entry name" value="Glutathione-S-Trfase_C_sf"/>
</dbReference>
<evidence type="ECO:0000313" key="5">
    <source>
        <dbReference type="Proteomes" id="UP000502706"/>
    </source>
</evidence>
<dbReference type="PANTHER" id="PTHR44051">
    <property type="entry name" value="GLUTATHIONE S-TRANSFERASE-RELATED"/>
    <property type="match status" value="1"/>
</dbReference>
<comment type="similarity">
    <text evidence="1">Belongs to the GST superfamily.</text>
</comment>
<keyword evidence="4" id="KW-0808">Transferase</keyword>
<dbReference type="SUPFAM" id="SSF47616">
    <property type="entry name" value="GST C-terminal domain-like"/>
    <property type="match status" value="1"/>
</dbReference>
<keyword evidence="5" id="KW-1185">Reference proteome</keyword>
<evidence type="ECO:0000256" key="1">
    <source>
        <dbReference type="RuleBase" id="RU003494"/>
    </source>
</evidence>
<organism evidence="4 5">
    <name type="scientific">Rubrobacter marinus</name>
    <dbReference type="NCBI Taxonomy" id="2653852"/>
    <lineage>
        <taxon>Bacteria</taxon>
        <taxon>Bacillati</taxon>
        <taxon>Actinomycetota</taxon>
        <taxon>Rubrobacteria</taxon>
        <taxon>Rubrobacterales</taxon>
        <taxon>Rubrobacteraceae</taxon>
        <taxon>Rubrobacter</taxon>
    </lineage>
</organism>
<dbReference type="PROSITE" id="PS50404">
    <property type="entry name" value="GST_NTER"/>
    <property type="match status" value="1"/>
</dbReference>
<dbReference type="KEGG" id="rmar:GBA65_06295"/>
<proteinExistence type="inferred from homology"/>